<proteinExistence type="predicted"/>
<dbReference type="AlphaFoldDB" id="A0A544TBJ3"/>
<dbReference type="OrthoDB" id="2971140at2"/>
<sequence>MVPEINLLPKIERKQSSNLVIILGIVIIVAMILFLSMQLFSLKKDINALTLEETQVVAERDVLAAQVSTPNTEEQGSLSSSVAFVESVSYPVSPLIDEVHGLLVENTYLRDYQFQETAVDVVADFETMNDLSIFVEKLLNSVYFIDVQVQEISSFEPSVGTDETSDTSETNFDVQSRYSTTISLIIDQAYLSAGGARNE</sequence>
<gene>
    <name evidence="2" type="ORF">FG383_10155</name>
</gene>
<dbReference type="RefSeq" id="WP_142607301.1">
    <property type="nucleotide sequence ID" value="NZ_VDGG01000017.1"/>
</dbReference>
<protein>
    <submittedName>
        <fullName evidence="2">Malate synthase</fullName>
    </submittedName>
</protein>
<keyword evidence="1" id="KW-0812">Transmembrane</keyword>
<evidence type="ECO:0000256" key="1">
    <source>
        <dbReference type="SAM" id="Phobius"/>
    </source>
</evidence>
<organism evidence="2 3">
    <name type="scientific">Psychrobacillus soli</name>
    <dbReference type="NCBI Taxonomy" id="1543965"/>
    <lineage>
        <taxon>Bacteria</taxon>
        <taxon>Bacillati</taxon>
        <taxon>Bacillota</taxon>
        <taxon>Bacilli</taxon>
        <taxon>Bacillales</taxon>
        <taxon>Bacillaceae</taxon>
        <taxon>Psychrobacillus</taxon>
    </lineage>
</organism>
<dbReference type="Proteomes" id="UP000318937">
    <property type="component" value="Unassembled WGS sequence"/>
</dbReference>
<evidence type="ECO:0000313" key="3">
    <source>
        <dbReference type="Proteomes" id="UP000318937"/>
    </source>
</evidence>
<dbReference type="EMBL" id="VDGG01000017">
    <property type="protein sequence ID" value="TQR14834.1"/>
    <property type="molecule type" value="Genomic_DNA"/>
</dbReference>
<name>A0A544TBJ3_9BACI</name>
<accession>A0A544TBJ3</accession>
<keyword evidence="3" id="KW-1185">Reference proteome</keyword>
<reference evidence="2 3" key="1">
    <citation type="submission" date="2019-05" db="EMBL/GenBank/DDBJ databases">
        <title>Psychrobacillus vulpis sp. nov., a new species isolated from feces of a red fox that inhabits in The Tablas de Daimiel Natural Park, Albacete, Spain.</title>
        <authorList>
            <person name="Rodriguez M."/>
            <person name="Reina J.C."/>
            <person name="Bejar V."/>
            <person name="Llamas I."/>
        </authorList>
    </citation>
    <scope>NUCLEOTIDE SEQUENCE [LARGE SCALE GENOMIC DNA]</scope>
    <source>
        <strain evidence="2 3">NHI-2</strain>
    </source>
</reference>
<comment type="caution">
    <text evidence="2">The sequence shown here is derived from an EMBL/GenBank/DDBJ whole genome shotgun (WGS) entry which is preliminary data.</text>
</comment>
<keyword evidence="1" id="KW-0472">Membrane</keyword>
<keyword evidence="1" id="KW-1133">Transmembrane helix</keyword>
<feature type="transmembrane region" description="Helical" evidence="1">
    <location>
        <begin position="20"/>
        <end position="40"/>
    </location>
</feature>
<evidence type="ECO:0000313" key="2">
    <source>
        <dbReference type="EMBL" id="TQR14834.1"/>
    </source>
</evidence>